<dbReference type="SUPFAM" id="SSF64167">
    <property type="entry name" value="SurE-like"/>
    <property type="match status" value="1"/>
</dbReference>
<dbReference type="GeneID" id="37271465"/>
<dbReference type="EMBL" id="KZ819286">
    <property type="protein sequence ID" value="PWN99916.1"/>
    <property type="molecule type" value="Genomic_DNA"/>
</dbReference>
<dbReference type="OrthoDB" id="202825at2759"/>
<dbReference type="RefSeq" id="XP_025600195.1">
    <property type="nucleotide sequence ID" value="XM_025743921.1"/>
</dbReference>
<evidence type="ECO:0000259" key="2">
    <source>
        <dbReference type="Pfam" id="PF01975"/>
    </source>
</evidence>
<sequence length="369" mass="39098">MARPRILLVNDDGPPSPSSPHILGLYTRLRAAGYPVRVVVPSSQKSWGGMAGSLAPIGVWYYYPRADDTRGEHSQSSWSAERRAVAEGEEGEWLAVDASPTAATNIGLFNARRFFPSDSAAASADSAELDIDLVLSGPNFGRNTGTAFALASGTVGAALAAALAGVRSIALSYGHFSSLPPALAAASSAAEPASLAADASSQVQALALDATVRLVERLWTEWEAGVGTYAVNVPLGWTLRSPEIVWTRMWQSQYGQLYRPLRRPDAATQPQESASDLPPAKVDHPYLPATAPPPAQHLHFAPVMPRLLAPALEDCPEGTDVWALMNGMVSITRLAPAFSEPLLRTDGGAPAAEQERPGSAGFTPQTWRL</sequence>
<evidence type="ECO:0000256" key="1">
    <source>
        <dbReference type="SAM" id="MobiDB-lite"/>
    </source>
</evidence>
<dbReference type="Pfam" id="PF01975">
    <property type="entry name" value="SurE"/>
    <property type="match status" value="1"/>
</dbReference>
<dbReference type="InterPro" id="IPR036523">
    <property type="entry name" value="SurE-like_sf"/>
</dbReference>
<reference evidence="3 4" key="1">
    <citation type="journal article" date="2018" name="Mol. Biol. Evol.">
        <title>Broad Genomic Sampling Reveals a Smut Pathogenic Ancestry of the Fungal Clade Ustilaginomycotina.</title>
        <authorList>
            <person name="Kijpornyongpan T."/>
            <person name="Mondo S.J."/>
            <person name="Barry K."/>
            <person name="Sandor L."/>
            <person name="Lee J."/>
            <person name="Lipzen A."/>
            <person name="Pangilinan J."/>
            <person name="LaButti K."/>
            <person name="Hainaut M."/>
            <person name="Henrissat B."/>
            <person name="Grigoriev I.V."/>
            <person name="Spatafora J.W."/>
            <person name="Aime M.C."/>
        </authorList>
    </citation>
    <scope>NUCLEOTIDE SEQUENCE [LARGE SCALE GENOMIC DNA]</scope>
    <source>
        <strain evidence="3 4">MCA 4186</strain>
    </source>
</reference>
<dbReference type="AlphaFoldDB" id="A0A316ZFA2"/>
<dbReference type="GO" id="GO:0016787">
    <property type="term" value="F:hydrolase activity"/>
    <property type="evidence" value="ECO:0007669"/>
    <property type="project" value="InterPro"/>
</dbReference>
<dbReference type="Proteomes" id="UP000245946">
    <property type="component" value="Unassembled WGS sequence"/>
</dbReference>
<dbReference type="PANTHER" id="PTHR47551">
    <property type="entry name" value="TUBULIN--TYROSINE LIGASE PBY1-RELATED"/>
    <property type="match status" value="1"/>
</dbReference>
<dbReference type="Gene3D" id="3.40.1210.10">
    <property type="entry name" value="Survival protein SurE-like phosphatase/nucleotidase"/>
    <property type="match status" value="1"/>
</dbReference>
<dbReference type="GO" id="GO:0000932">
    <property type="term" value="C:P-body"/>
    <property type="evidence" value="ECO:0007669"/>
    <property type="project" value="TreeGrafter"/>
</dbReference>
<feature type="domain" description="Survival protein SurE-like phosphatase/nucleotidase" evidence="2">
    <location>
        <begin position="6"/>
        <end position="255"/>
    </location>
</feature>
<evidence type="ECO:0000313" key="3">
    <source>
        <dbReference type="EMBL" id="PWN99916.1"/>
    </source>
</evidence>
<feature type="region of interest" description="Disordered" evidence="1">
    <location>
        <begin position="345"/>
        <end position="369"/>
    </location>
</feature>
<keyword evidence="4" id="KW-1185">Reference proteome</keyword>
<dbReference type="InterPro" id="IPR027746">
    <property type="entry name" value="TTL"/>
</dbReference>
<name>A0A316ZFA2_9BASI</name>
<proteinExistence type="predicted"/>
<dbReference type="PANTHER" id="PTHR47551:SF1">
    <property type="entry name" value="TUBULIN--TYROSINE LIGASE PBY1-RELATED"/>
    <property type="match status" value="1"/>
</dbReference>
<protein>
    <submittedName>
        <fullName evidence="3">Sure-like protein</fullName>
    </submittedName>
</protein>
<dbReference type="STRING" id="58919.A0A316ZFA2"/>
<feature type="region of interest" description="Disordered" evidence="1">
    <location>
        <begin position="262"/>
        <end position="289"/>
    </location>
</feature>
<dbReference type="InterPro" id="IPR002828">
    <property type="entry name" value="SurE-like_Pase/nucleotidase"/>
</dbReference>
<evidence type="ECO:0000313" key="4">
    <source>
        <dbReference type="Proteomes" id="UP000245946"/>
    </source>
</evidence>
<gene>
    <name evidence="3" type="ORF">FA09DRAFT_336769</name>
</gene>
<accession>A0A316ZFA2</accession>
<organism evidence="3 4">
    <name type="scientific">Tilletiopsis washingtonensis</name>
    <dbReference type="NCBI Taxonomy" id="58919"/>
    <lineage>
        <taxon>Eukaryota</taxon>
        <taxon>Fungi</taxon>
        <taxon>Dikarya</taxon>
        <taxon>Basidiomycota</taxon>
        <taxon>Ustilaginomycotina</taxon>
        <taxon>Exobasidiomycetes</taxon>
        <taxon>Entylomatales</taxon>
        <taxon>Entylomatales incertae sedis</taxon>
        <taxon>Tilletiopsis</taxon>
    </lineage>
</organism>